<dbReference type="OrthoDB" id="661220at2759"/>
<evidence type="ECO:0000313" key="1">
    <source>
        <dbReference type="EMBL" id="PWA39001.1"/>
    </source>
</evidence>
<accession>A0A2U1KQI6</accession>
<dbReference type="AlphaFoldDB" id="A0A2U1KQI6"/>
<keyword evidence="2" id="KW-1185">Reference proteome</keyword>
<evidence type="ECO:0000313" key="2">
    <source>
        <dbReference type="Proteomes" id="UP000245207"/>
    </source>
</evidence>
<dbReference type="STRING" id="35608.A0A2U1KQI6"/>
<name>A0A2U1KQI6_ARTAN</name>
<proteinExistence type="predicted"/>
<dbReference type="EMBL" id="PKPP01015051">
    <property type="protein sequence ID" value="PWA39001.1"/>
    <property type="molecule type" value="Genomic_DNA"/>
</dbReference>
<comment type="caution">
    <text evidence="1">The sequence shown here is derived from an EMBL/GenBank/DDBJ whole genome shotgun (WGS) entry which is preliminary data.</text>
</comment>
<reference evidence="1 2" key="1">
    <citation type="journal article" date="2018" name="Mol. Plant">
        <title>The genome of Artemisia annua provides insight into the evolution of Asteraceae family and artemisinin biosynthesis.</title>
        <authorList>
            <person name="Shen Q."/>
            <person name="Zhang L."/>
            <person name="Liao Z."/>
            <person name="Wang S."/>
            <person name="Yan T."/>
            <person name="Shi P."/>
            <person name="Liu M."/>
            <person name="Fu X."/>
            <person name="Pan Q."/>
            <person name="Wang Y."/>
            <person name="Lv Z."/>
            <person name="Lu X."/>
            <person name="Zhang F."/>
            <person name="Jiang W."/>
            <person name="Ma Y."/>
            <person name="Chen M."/>
            <person name="Hao X."/>
            <person name="Li L."/>
            <person name="Tang Y."/>
            <person name="Lv G."/>
            <person name="Zhou Y."/>
            <person name="Sun X."/>
            <person name="Brodelius P.E."/>
            <person name="Rose J.K.C."/>
            <person name="Tang K."/>
        </authorList>
    </citation>
    <scope>NUCLEOTIDE SEQUENCE [LARGE SCALE GENOMIC DNA]</scope>
    <source>
        <strain evidence="2">cv. Huhao1</strain>
        <tissue evidence="1">Leaf</tissue>
    </source>
</reference>
<protein>
    <submittedName>
        <fullName evidence="1">Uncharacterized protein</fullName>
    </submittedName>
</protein>
<gene>
    <name evidence="1" type="ORF">CTI12_AA576140</name>
</gene>
<organism evidence="1 2">
    <name type="scientific">Artemisia annua</name>
    <name type="common">Sweet wormwood</name>
    <dbReference type="NCBI Taxonomy" id="35608"/>
    <lineage>
        <taxon>Eukaryota</taxon>
        <taxon>Viridiplantae</taxon>
        <taxon>Streptophyta</taxon>
        <taxon>Embryophyta</taxon>
        <taxon>Tracheophyta</taxon>
        <taxon>Spermatophyta</taxon>
        <taxon>Magnoliopsida</taxon>
        <taxon>eudicotyledons</taxon>
        <taxon>Gunneridae</taxon>
        <taxon>Pentapetalae</taxon>
        <taxon>asterids</taxon>
        <taxon>campanulids</taxon>
        <taxon>Asterales</taxon>
        <taxon>Asteraceae</taxon>
        <taxon>Asteroideae</taxon>
        <taxon>Anthemideae</taxon>
        <taxon>Artemisiinae</taxon>
        <taxon>Artemisia</taxon>
    </lineage>
</organism>
<sequence>MVVMLANAFNNGVVPTKTSVWQALNNTHIALLQWDVVLKKSEKVLSFIGVGEQLQSSDIADKAAHAEIDRLTVSLVVEAQEKKYLAENRLEAIYCEAIGMVEHYQQAIFVANLGGIARFSLKSQPQKFPSGIPLISKDGLVHEEHIEKMSVYHEAPSKVQVPAEESISIEIGV</sequence>
<dbReference type="Proteomes" id="UP000245207">
    <property type="component" value="Unassembled WGS sequence"/>
</dbReference>